<dbReference type="InterPro" id="IPR011047">
    <property type="entry name" value="Quinoprotein_ADH-like_sf"/>
</dbReference>
<feature type="repeat" description="WD" evidence="3">
    <location>
        <begin position="266"/>
        <end position="300"/>
    </location>
</feature>
<dbReference type="HOGENOM" id="CLU_067065_0_0_3"/>
<name>Q7U3E9_PARMW</name>
<dbReference type="Pfam" id="PF00400">
    <property type="entry name" value="WD40"/>
    <property type="match status" value="2"/>
</dbReference>
<evidence type="ECO:0000313" key="5">
    <source>
        <dbReference type="Proteomes" id="UP000001422"/>
    </source>
</evidence>
<dbReference type="eggNOG" id="COG2319">
    <property type="taxonomic scope" value="Bacteria"/>
</dbReference>
<dbReference type="STRING" id="84588.SYNW2483"/>
<dbReference type="SUPFAM" id="SSF50998">
    <property type="entry name" value="Quinoprotein alcohol dehydrogenase-like"/>
    <property type="match status" value="1"/>
</dbReference>
<evidence type="ECO:0000256" key="2">
    <source>
        <dbReference type="ARBA" id="ARBA00022737"/>
    </source>
</evidence>
<dbReference type="Gene3D" id="2.130.10.10">
    <property type="entry name" value="YVTN repeat-like/Quinoprotein amine dehydrogenase"/>
    <property type="match status" value="2"/>
</dbReference>
<gene>
    <name evidence="4" type="ordered locus">SYNW2483</name>
</gene>
<reference evidence="4 5" key="1">
    <citation type="journal article" date="2003" name="Nature">
        <title>The genome of a motile marine Synechococcus.</title>
        <authorList>
            <person name="Palenik B."/>
            <person name="Brahamsha B."/>
            <person name="Larimer F."/>
            <person name="Land M."/>
            <person name="Hauser L."/>
            <person name="Chain P."/>
            <person name="Lamerdin J."/>
            <person name="Regala W."/>
            <person name="Allen E.A."/>
            <person name="McCarren J."/>
            <person name="Paulsen I."/>
            <person name="Dufresne A."/>
            <person name="Partensky F."/>
            <person name="Webb E."/>
            <person name="Waterbury J."/>
        </authorList>
    </citation>
    <scope>NUCLEOTIDE SEQUENCE [LARGE SCALE GENOMIC DNA]</scope>
    <source>
        <strain evidence="4 5">WH8102</strain>
    </source>
</reference>
<dbReference type="AlphaFoldDB" id="Q7U3E9"/>
<dbReference type="PROSITE" id="PS50294">
    <property type="entry name" value="WD_REPEATS_REGION"/>
    <property type="match status" value="1"/>
</dbReference>
<dbReference type="EMBL" id="BX569695">
    <property type="protein sequence ID" value="CAE08998.1"/>
    <property type="molecule type" value="Genomic_DNA"/>
</dbReference>
<evidence type="ECO:0000313" key="4">
    <source>
        <dbReference type="EMBL" id="CAE08998.1"/>
    </source>
</evidence>
<dbReference type="KEGG" id="syw:SYNW2483"/>
<proteinExistence type="predicted"/>
<dbReference type="Proteomes" id="UP000001422">
    <property type="component" value="Chromosome"/>
</dbReference>
<dbReference type="SMART" id="SM00320">
    <property type="entry name" value="WD40"/>
    <property type="match status" value="8"/>
</dbReference>
<keyword evidence="5" id="KW-1185">Reference proteome</keyword>
<accession>Q7U3E9</accession>
<dbReference type="PROSITE" id="PS50082">
    <property type="entry name" value="WD_REPEATS_2"/>
    <property type="match status" value="2"/>
</dbReference>
<dbReference type="PANTHER" id="PTHR19848:SF8">
    <property type="entry name" value="F-BOX AND WD REPEAT DOMAIN CONTAINING 7"/>
    <property type="match status" value="1"/>
</dbReference>
<sequence>MSSMKRSNSIFQDGWYSEISEYVIACDWALENKNIIAADITGNIYSFDAKTGKLLYMQKDTHNKSLLDLAVNPNGSIYATCGQNGKVDINAASDGSLLSSNSLGNDWVDNIQWTNNGKLLAGSIGKFVHVIDSSGNQLWRSDELTSTVSAIYWSNNNELAIASYGQVIIYDVKTNKACQRFEWKGSLISLALSPNGEIVACGSQDNSVHFWRRTNGKDAEMTGYPGKPKDIVFDITGQYLATGGSPQVTVWNFKDKGPEGTIPGQLILHNEPISCLSFANSSSLLASGAKDGSIAIWKLDKNGDGEPIDKVSINSTPTRLKWKRDDNAFLAASDSGKLFCWDIPSKKGEGIGFKN</sequence>
<dbReference type="InterPro" id="IPR015943">
    <property type="entry name" value="WD40/YVTN_repeat-like_dom_sf"/>
</dbReference>
<organism evidence="4 5">
    <name type="scientific">Parasynechococcus marenigrum (strain WH8102)</name>
    <dbReference type="NCBI Taxonomy" id="84588"/>
    <lineage>
        <taxon>Bacteria</taxon>
        <taxon>Bacillati</taxon>
        <taxon>Cyanobacteriota</taxon>
        <taxon>Cyanophyceae</taxon>
        <taxon>Synechococcales</taxon>
        <taxon>Prochlorococcaceae</taxon>
        <taxon>Parasynechococcus</taxon>
        <taxon>Parasynechococcus marenigrum</taxon>
    </lineage>
</organism>
<dbReference type="InterPro" id="IPR001680">
    <property type="entry name" value="WD40_rpt"/>
</dbReference>
<evidence type="ECO:0000256" key="1">
    <source>
        <dbReference type="ARBA" id="ARBA00022574"/>
    </source>
</evidence>
<keyword evidence="2" id="KW-0677">Repeat</keyword>
<evidence type="ECO:0000256" key="3">
    <source>
        <dbReference type="PROSITE-ProRule" id="PRU00221"/>
    </source>
</evidence>
<feature type="repeat" description="WD" evidence="3">
    <location>
        <begin position="189"/>
        <end position="221"/>
    </location>
</feature>
<keyword evidence="1 3" id="KW-0853">WD repeat</keyword>
<dbReference type="PANTHER" id="PTHR19848">
    <property type="entry name" value="WD40 REPEAT PROTEIN"/>
    <property type="match status" value="1"/>
</dbReference>
<protein>
    <submittedName>
        <fullName evidence="4">Uncharacterized protein</fullName>
    </submittedName>
</protein>